<accession>A0A494XC83</accession>
<evidence type="ECO:0000256" key="7">
    <source>
        <dbReference type="SAM" id="Phobius"/>
    </source>
</evidence>
<feature type="transmembrane region" description="Helical" evidence="7">
    <location>
        <begin position="31"/>
        <end position="54"/>
    </location>
</feature>
<dbReference type="OrthoDB" id="121744at2"/>
<evidence type="ECO:0000256" key="3">
    <source>
        <dbReference type="ARBA" id="ARBA00022475"/>
    </source>
</evidence>
<evidence type="ECO:0000313" key="9">
    <source>
        <dbReference type="Proteomes" id="UP000280434"/>
    </source>
</evidence>
<evidence type="ECO:0000256" key="2">
    <source>
        <dbReference type="ARBA" id="ARBA00006679"/>
    </source>
</evidence>
<feature type="transmembrane region" description="Helical" evidence="7">
    <location>
        <begin position="113"/>
        <end position="129"/>
    </location>
</feature>
<gene>
    <name evidence="8" type="ORF">D7S89_13835</name>
</gene>
<keyword evidence="4 7" id="KW-0812">Transmembrane</keyword>
<keyword evidence="3" id="KW-1003">Cell membrane</keyword>
<dbReference type="Pfam" id="PF07681">
    <property type="entry name" value="DoxX"/>
    <property type="match status" value="1"/>
</dbReference>
<evidence type="ECO:0000256" key="4">
    <source>
        <dbReference type="ARBA" id="ARBA00022692"/>
    </source>
</evidence>
<dbReference type="Proteomes" id="UP000280434">
    <property type="component" value="Unassembled WGS sequence"/>
</dbReference>
<organism evidence="8 9">
    <name type="scientific">Trinickia fusca</name>
    <dbReference type="NCBI Taxonomy" id="2419777"/>
    <lineage>
        <taxon>Bacteria</taxon>
        <taxon>Pseudomonadati</taxon>
        <taxon>Pseudomonadota</taxon>
        <taxon>Betaproteobacteria</taxon>
        <taxon>Burkholderiales</taxon>
        <taxon>Burkholderiaceae</taxon>
        <taxon>Trinickia</taxon>
    </lineage>
</organism>
<keyword evidence="9" id="KW-1185">Reference proteome</keyword>
<comment type="caution">
    <text evidence="8">The sequence shown here is derived from an EMBL/GenBank/DDBJ whole genome shotgun (WGS) entry which is preliminary data.</text>
</comment>
<evidence type="ECO:0000313" key="8">
    <source>
        <dbReference type="EMBL" id="RKP48385.1"/>
    </source>
</evidence>
<proteinExistence type="inferred from homology"/>
<evidence type="ECO:0000256" key="5">
    <source>
        <dbReference type="ARBA" id="ARBA00022989"/>
    </source>
</evidence>
<comment type="similarity">
    <text evidence="2">Belongs to the DoxX family.</text>
</comment>
<dbReference type="GO" id="GO:0005886">
    <property type="term" value="C:plasma membrane"/>
    <property type="evidence" value="ECO:0007669"/>
    <property type="project" value="UniProtKB-SubCell"/>
</dbReference>
<sequence length="177" mass="19625">MRIPTRCSHNYFDTVSSELLRRIVLKTLSKLLGHLDTVAFAVQPLFALGVRLYLFRVFFLSGLTKLRSWDATLYLFSNEYHVPVLPPAVAAVMGAGGELLFPILLVLGWQGRFAAAGLFVVNLVAVMSYPGLEPVMIKDHVLWAALIAYLFVHGVGRWSLDAWRAHVTAAGMQGKRA</sequence>
<evidence type="ECO:0000256" key="6">
    <source>
        <dbReference type="ARBA" id="ARBA00023136"/>
    </source>
</evidence>
<dbReference type="EMBL" id="RBZV01000004">
    <property type="protein sequence ID" value="RKP48385.1"/>
    <property type="molecule type" value="Genomic_DNA"/>
</dbReference>
<dbReference type="AlphaFoldDB" id="A0A494XC83"/>
<protein>
    <submittedName>
        <fullName evidence="8">DoxX family protein</fullName>
    </submittedName>
</protein>
<feature type="transmembrane region" description="Helical" evidence="7">
    <location>
        <begin position="141"/>
        <end position="160"/>
    </location>
</feature>
<dbReference type="InterPro" id="IPR051907">
    <property type="entry name" value="DoxX-like_oxidoreductase"/>
</dbReference>
<name>A0A494XC83_9BURK</name>
<keyword evidence="5 7" id="KW-1133">Transmembrane helix</keyword>
<evidence type="ECO:0000256" key="1">
    <source>
        <dbReference type="ARBA" id="ARBA00004651"/>
    </source>
</evidence>
<dbReference type="PANTHER" id="PTHR33452">
    <property type="entry name" value="OXIDOREDUCTASE CATD-RELATED"/>
    <property type="match status" value="1"/>
</dbReference>
<reference evidence="8 9" key="1">
    <citation type="submission" date="2018-10" db="EMBL/GenBank/DDBJ databases">
        <title>Paraburkholderia sp. 7MK8-2, isolated from soil.</title>
        <authorList>
            <person name="Gao Z.-H."/>
            <person name="Qiu L.-H."/>
        </authorList>
    </citation>
    <scope>NUCLEOTIDE SEQUENCE [LARGE SCALE GENOMIC DNA]</scope>
    <source>
        <strain evidence="8 9">7MK8-2</strain>
    </source>
</reference>
<dbReference type="InterPro" id="IPR032808">
    <property type="entry name" value="DoxX"/>
</dbReference>
<feature type="transmembrane region" description="Helical" evidence="7">
    <location>
        <begin position="84"/>
        <end position="106"/>
    </location>
</feature>
<dbReference type="PANTHER" id="PTHR33452:SF1">
    <property type="entry name" value="INNER MEMBRANE PROTEIN YPHA-RELATED"/>
    <property type="match status" value="1"/>
</dbReference>
<keyword evidence="6 7" id="KW-0472">Membrane</keyword>
<comment type="subcellular location">
    <subcellularLocation>
        <location evidence="1">Cell membrane</location>
        <topology evidence="1">Multi-pass membrane protein</topology>
    </subcellularLocation>
</comment>